<dbReference type="EMBL" id="JAURVH010001523">
    <property type="protein sequence ID" value="KAK5921362.1"/>
    <property type="molecule type" value="Genomic_DNA"/>
</dbReference>
<comment type="caution">
    <text evidence="1">The sequence shown here is derived from an EMBL/GenBank/DDBJ whole genome shotgun (WGS) entry which is preliminary data.</text>
</comment>
<reference evidence="1 2" key="1">
    <citation type="journal article" date="2023" name="Mol. Biol. Evol.">
        <title>Genomics of Secondarily Temperate Adaptation in the Only Non-Antarctic Icefish.</title>
        <authorList>
            <person name="Rivera-Colon A.G."/>
            <person name="Rayamajhi N."/>
            <person name="Minhas B.F."/>
            <person name="Madrigal G."/>
            <person name="Bilyk K.T."/>
            <person name="Yoon V."/>
            <person name="Hune M."/>
            <person name="Gregory S."/>
            <person name="Cheng C.H.C."/>
            <person name="Catchen J.M."/>
        </authorList>
    </citation>
    <scope>NUCLEOTIDE SEQUENCE [LARGE SCALE GENOMIC DNA]</scope>
    <source>
        <tissue evidence="1">White muscle</tissue>
    </source>
</reference>
<protein>
    <submittedName>
        <fullName evidence="1">Uncharacterized protein</fullName>
    </submittedName>
</protein>
<organism evidence="1 2">
    <name type="scientific">Champsocephalus gunnari</name>
    <name type="common">Mackerel icefish</name>
    <dbReference type="NCBI Taxonomy" id="52237"/>
    <lineage>
        <taxon>Eukaryota</taxon>
        <taxon>Metazoa</taxon>
        <taxon>Chordata</taxon>
        <taxon>Craniata</taxon>
        <taxon>Vertebrata</taxon>
        <taxon>Euteleostomi</taxon>
        <taxon>Actinopterygii</taxon>
        <taxon>Neopterygii</taxon>
        <taxon>Teleostei</taxon>
        <taxon>Neoteleostei</taxon>
        <taxon>Acanthomorphata</taxon>
        <taxon>Eupercaria</taxon>
        <taxon>Perciformes</taxon>
        <taxon>Notothenioidei</taxon>
        <taxon>Channichthyidae</taxon>
        <taxon>Champsocephalus</taxon>
    </lineage>
</organism>
<evidence type="ECO:0000313" key="2">
    <source>
        <dbReference type="Proteomes" id="UP001331515"/>
    </source>
</evidence>
<dbReference type="AlphaFoldDB" id="A0AAN8DFP5"/>
<evidence type="ECO:0000313" key="1">
    <source>
        <dbReference type="EMBL" id="KAK5921362.1"/>
    </source>
</evidence>
<proteinExistence type="predicted"/>
<dbReference type="Proteomes" id="UP001331515">
    <property type="component" value="Unassembled WGS sequence"/>
</dbReference>
<gene>
    <name evidence="1" type="ORF">CgunFtcFv8_025074</name>
</gene>
<name>A0AAN8DFP5_CHAGU</name>
<accession>A0AAN8DFP5</accession>
<sequence length="93" mass="10010">MHVCRHVITPVFPSVRLLQRSSRLRWCLLLLSAPPVCSSRLLLPPAPPVCSSCLLLPSATLVCSSRQLLPSAPPVSSELAPLIKAHPHALTCT</sequence>
<keyword evidence="2" id="KW-1185">Reference proteome</keyword>